<organism evidence="1 2">
    <name type="scientific">Tritonibacter mobilis F1926</name>
    <dbReference type="NCBI Taxonomy" id="1265309"/>
    <lineage>
        <taxon>Bacteria</taxon>
        <taxon>Pseudomonadati</taxon>
        <taxon>Pseudomonadota</taxon>
        <taxon>Alphaproteobacteria</taxon>
        <taxon>Rhodobacterales</taxon>
        <taxon>Paracoccaceae</taxon>
        <taxon>Tritonibacter</taxon>
    </lineage>
</organism>
<proteinExistence type="predicted"/>
<name>A0A1B0ZZV1_9RHOB</name>
<sequence length="59" mass="6670">MRTQLRERQEYAQADLGKWQFYTGFALGVRKNGRSGCPRPAADHVLHTAKGCNKMETTS</sequence>
<evidence type="ECO:0000313" key="2">
    <source>
        <dbReference type="Proteomes" id="UP000013243"/>
    </source>
</evidence>
<dbReference type="KEGG" id="rmb:K529_003720"/>
<dbReference type="AlphaFoldDB" id="A0A1B0ZZV1"/>
<dbReference type="EMBL" id="CP015230">
    <property type="protein sequence ID" value="ANP39864.1"/>
    <property type="molecule type" value="Genomic_DNA"/>
</dbReference>
<accession>A0A1B0ZZV1</accession>
<protein>
    <submittedName>
        <fullName evidence="1">Uncharacterized protein</fullName>
    </submittedName>
</protein>
<dbReference type="Proteomes" id="UP000013243">
    <property type="component" value="Chromosome"/>
</dbReference>
<reference evidence="1 2" key="1">
    <citation type="journal article" date="2016" name="ISME J.">
        <title>Global occurrence and heterogeneity of the Roseobacter-clade species Ruegeria mobilis.</title>
        <authorList>
            <person name="Sonnenschein E."/>
            <person name="Gram L."/>
        </authorList>
    </citation>
    <scope>NUCLEOTIDE SEQUENCE [LARGE SCALE GENOMIC DNA]</scope>
    <source>
        <strain evidence="1 2">F1926</strain>
    </source>
</reference>
<gene>
    <name evidence="1" type="ORF">K529_003720</name>
</gene>
<evidence type="ECO:0000313" key="1">
    <source>
        <dbReference type="EMBL" id="ANP39864.1"/>
    </source>
</evidence>